<proteinExistence type="predicted"/>
<comment type="caution">
    <text evidence="1">The sequence shown here is derived from an EMBL/GenBank/DDBJ whole genome shotgun (WGS) entry which is preliminary data.</text>
</comment>
<name>A0A9D4I046_DREPO</name>
<organism evidence="1 2">
    <name type="scientific">Dreissena polymorpha</name>
    <name type="common">Zebra mussel</name>
    <name type="synonym">Mytilus polymorpha</name>
    <dbReference type="NCBI Taxonomy" id="45954"/>
    <lineage>
        <taxon>Eukaryota</taxon>
        <taxon>Metazoa</taxon>
        <taxon>Spiralia</taxon>
        <taxon>Lophotrochozoa</taxon>
        <taxon>Mollusca</taxon>
        <taxon>Bivalvia</taxon>
        <taxon>Autobranchia</taxon>
        <taxon>Heteroconchia</taxon>
        <taxon>Euheterodonta</taxon>
        <taxon>Imparidentia</taxon>
        <taxon>Neoheterodontei</taxon>
        <taxon>Myida</taxon>
        <taxon>Dreissenoidea</taxon>
        <taxon>Dreissenidae</taxon>
        <taxon>Dreissena</taxon>
    </lineage>
</organism>
<gene>
    <name evidence="1" type="ORF">DPMN_045918</name>
</gene>
<protein>
    <submittedName>
        <fullName evidence="1">Uncharacterized protein</fullName>
    </submittedName>
</protein>
<evidence type="ECO:0000313" key="2">
    <source>
        <dbReference type="Proteomes" id="UP000828390"/>
    </source>
</evidence>
<accession>A0A9D4I046</accession>
<sequence length="59" mass="6573">MRTTPALDTSQLLWTGYTTLLPKSALGADRAITFTWKRAVKTCLLLICLCILLCEADKE</sequence>
<dbReference type="EMBL" id="JAIWYP010000011">
    <property type="protein sequence ID" value="KAH3739268.1"/>
    <property type="molecule type" value="Genomic_DNA"/>
</dbReference>
<reference evidence="1" key="1">
    <citation type="journal article" date="2019" name="bioRxiv">
        <title>The Genome of the Zebra Mussel, Dreissena polymorpha: A Resource for Invasive Species Research.</title>
        <authorList>
            <person name="McCartney M.A."/>
            <person name="Auch B."/>
            <person name="Kono T."/>
            <person name="Mallez S."/>
            <person name="Zhang Y."/>
            <person name="Obille A."/>
            <person name="Becker A."/>
            <person name="Abrahante J.E."/>
            <person name="Garbe J."/>
            <person name="Badalamenti J.P."/>
            <person name="Herman A."/>
            <person name="Mangelson H."/>
            <person name="Liachko I."/>
            <person name="Sullivan S."/>
            <person name="Sone E.D."/>
            <person name="Koren S."/>
            <person name="Silverstein K.A.T."/>
            <person name="Beckman K.B."/>
            <person name="Gohl D.M."/>
        </authorList>
    </citation>
    <scope>NUCLEOTIDE SEQUENCE</scope>
    <source>
        <strain evidence="1">Duluth1</strain>
        <tissue evidence="1">Whole animal</tissue>
    </source>
</reference>
<evidence type="ECO:0000313" key="1">
    <source>
        <dbReference type="EMBL" id="KAH3739268.1"/>
    </source>
</evidence>
<reference evidence="1" key="2">
    <citation type="submission" date="2020-11" db="EMBL/GenBank/DDBJ databases">
        <authorList>
            <person name="McCartney M.A."/>
            <person name="Auch B."/>
            <person name="Kono T."/>
            <person name="Mallez S."/>
            <person name="Becker A."/>
            <person name="Gohl D.M."/>
            <person name="Silverstein K.A.T."/>
            <person name="Koren S."/>
            <person name="Bechman K.B."/>
            <person name="Herman A."/>
            <person name="Abrahante J.E."/>
            <person name="Garbe J."/>
        </authorList>
    </citation>
    <scope>NUCLEOTIDE SEQUENCE</scope>
    <source>
        <strain evidence="1">Duluth1</strain>
        <tissue evidence="1">Whole animal</tissue>
    </source>
</reference>
<dbReference type="AlphaFoldDB" id="A0A9D4I046"/>
<dbReference type="Proteomes" id="UP000828390">
    <property type="component" value="Unassembled WGS sequence"/>
</dbReference>
<keyword evidence="2" id="KW-1185">Reference proteome</keyword>